<keyword evidence="2" id="KW-1185">Reference proteome</keyword>
<dbReference type="AlphaFoldDB" id="A0A0C2J1Y0"/>
<evidence type="ECO:0000313" key="1">
    <source>
        <dbReference type="EMBL" id="KII71884.1"/>
    </source>
</evidence>
<sequence>MQTYNCMPNILGYRQSFKVIYFSKNTCCLSTGFAGSKRYQIKKKQTILTSMLLLKQICIQLLSDILDFVNVQIEWNGIFYNQQSVNHDEPSGAHENSCQKKILLKGHKNEKKYPFPPLKQNEL</sequence>
<protein>
    <submittedName>
        <fullName evidence="1">Uncharacterized protein</fullName>
    </submittedName>
</protein>
<name>A0A0C2J1Y0_THEKT</name>
<comment type="caution">
    <text evidence="1">The sequence shown here is derived from an EMBL/GenBank/DDBJ whole genome shotgun (WGS) entry which is preliminary data.</text>
</comment>
<dbReference type="Proteomes" id="UP000031668">
    <property type="component" value="Unassembled WGS sequence"/>
</dbReference>
<accession>A0A0C2J1Y0</accession>
<evidence type="ECO:0000313" key="2">
    <source>
        <dbReference type="Proteomes" id="UP000031668"/>
    </source>
</evidence>
<organism evidence="1 2">
    <name type="scientific">Thelohanellus kitauei</name>
    <name type="common">Myxosporean</name>
    <dbReference type="NCBI Taxonomy" id="669202"/>
    <lineage>
        <taxon>Eukaryota</taxon>
        <taxon>Metazoa</taxon>
        <taxon>Cnidaria</taxon>
        <taxon>Myxozoa</taxon>
        <taxon>Myxosporea</taxon>
        <taxon>Bivalvulida</taxon>
        <taxon>Platysporina</taxon>
        <taxon>Myxobolidae</taxon>
        <taxon>Thelohanellus</taxon>
    </lineage>
</organism>
<dbReference type="EMBL" id="JWZT01001602">
    <property type="protein sequence ID" value="KII71884.1"/>
    <property type="molecule type" value="Genomic_DNA"/>
</dbReference>
<proteinExistence type="predicted"/>
<reference evidence="1 2" key="1">
    <citation type="journal article" date="2014" name="Genome Biol. Evol.">
        <title>The genome of the myxosporean Thelohanellus kitauei shows adaptations to nutrient acquisition within its fish host.</title>
        <authorList>
            <person name="Yang Y."/>
            <person name="Xiong J."/>
            <person name="Zhou Z."/>
            <person name="Huo F."/>
            <person name="Miao W."/>
            <person name="Ran C."/>
            <person name="Liu Y."/>
            <person name="Zhang J."/>
            <person name="Feng J."/>
            <person name="Wang M."/>
            <person name="Wang M."/>
            <person name="Wang L."/>
            <person name="Yao B."/>
        </authorList>
    </citation>
    <scope>NUCLEOTIDE SEQUENCE [LARGE SCALE GENOMIC DNA]</scope>
    <source>
        <strain evidence="1">Wuqing</strain>
    </source>
</reference>
<gene>
    <name evidence="1" type="ORF">RF11_13444</name>
</gene>